<keyword evidence="4 7" id="KW-0133">Cell shape</keyword>
<keyword evidence="6 7" id="KW-0961">Cell wall biogenesis/degradation</keyword>
<feature type="active site" description="Proton donor/acceptor" evidence="7">
    <location>
        <position position="141"/>
    </location>
</feature>
<dbReference type="GO" id="GO:0005576">
    <property type="term" value="C:extracellular region"/>
    <property type="evidence" value="ECO:0007669"/>
    <property type="project" value="TreeGrafter"/>
</dbReference>
<keyword evidence="10" id="KW-1185">Reference proteome</keyword>
<sequence>MRSYVILAAGVIATIGSPVSETQAAPQEMERRVGSKNGEFTVQRILDIPSPIRYGDWYWDEEGVPDGELTVTVDLQARVMSVWRGGYEIGATAVLLGTEDHPTPTGVFPILTKERHNTSSIYDDAPMPWTLRLTWDGIAIHGGSEIENGYASHGCVAAPDPFMDKLFATAGKGDKVIITDGRFIGLGESVR</sequence>
<dbReference type="GO" id="GO:0018104">
    <property type="term" value="P:peptidoglycan-protein cross-linking"/>
    <property type="evidence" value="ECO:0007669"/>
    <property type="project" value="TreeGrafter"/>
</dbReference>
<name>A0A419R0U2_9SPHN</name>
<evidence type="ECO:0000313" key="10">
    <source>
        <dbReference type="Proteomes" id="UP000284322"/>
    </source>
</evidence>
<keyword evidence="3" id="KW-0808">Transferase</keyword>
<evidence type="ECO:0000313" key="9">
    <source>
        <dbReference type="EMBL" id="RJX67580.1"/>
    </source>
</evidence>
<protein>
    <submittedName>
        <fullName evidence="9">L,D-transpeptidase</fullName>
    </submittedName>
</protein>
<dbReference type="GO" id="GO:0008360">
    <property type="term" value="P:regulation of cell shape"/>
    <property type="evidence" value="ECO:0007669"/>
    <property type="project" value="UniProtKB-UniRule"/>
</dbReference>
<accession>A0A419R0U2</accession>
<evidence type="ECO:0000256" key="6">
    <source>
        <dbReference type="ARBA" id="ARBA00023316"/>
    </source>
</evidence>
<evidence type="ECO:0000256" key="5">
    <source>
        <dbReference type="ARBA" id="ARBA00022984"/>
    </source>
</evidence>
<dbReference type="InterPro" id="IPR005490">
    <property type="entry name" value="LD_TPept_cat_dom"/>
</dbReference>
<organism evidence="9 10">
    <name type="scientific">Tsuneonella suprasediminis</name>
    <dbReference type="NCBI Taxonomy" id="2306996"/>
    <lineage>
        <taxon>Bacteria</taxon>
        <taxon>Pseudomonadati</taxon>
        <taxon>Pseudomonadota</taxon>
        <taxon>Alphaproteobacteria</taxon>
        <taxon>Sphingomonadales</taxon>
        <taxon>Erythrobacteraceae</taxon>
        <taxon>Tsuneonella</taxon>
    </lineage>
</organism>
<gene>
    <name evidence="9" type="ORF">D6858_06095</name>
</gene>
<dbReference type="PANTHER" id="PTHR30582:SF2">
    <property type="entry name" value="L,D-TRANSPEPTIDASE YCIB-RELATED"/>
    <property type="match status" value="1"/>
</dbReference>
<dbReference type="Gene3D" id="2.40.440.10">
    <property type="entry name" value="L,D-transpeptidase catalytic domain-like"/>
    <property type="match status" value="1"/>
</dbReference>
<evidence type="ECO:0000256" key="2">
    <source>
        <dbReference type="ARBA" id="ARBA00005992"/>
    </source>
</evidence>
<reference evidence="9 10" key="1">
    <citation type="submission" date="2018-09" db="EMBL/GenBank/DDBJ databases">
        <title>Altererythrobacter sp.Ery1 and Ery12, the genome sequencing of novel strains in genus Alterythrobacter.</title>
        <authorList>
            <person name="Cheng H."/>
            <person name="Wu Y.-H."/>
            <person name="Fang C."/>
            <person name="Xu X.-W."/>
        </authorList>
    </citation>
    <scope>NUCLEOTIDE SEQUENCE [LARGE SCALE GENOMIC DNA]</scope>
    <source>
        <strain evidence="9 10">Ery12</strain>
    </source>
</reference>
<dbReference type="SUPFAM" id="SSF141523">
    <property type="entry name" value="L,D-transpeptidase catalytic domain-like"/>
    <property type="match status" value="1"/>
</dbReference>
<evidence type="ECO:0000259" key="8">
    <source>
        <dbReference type="PROSITE" id="PS52029"/>
    </source>
</evidence>
<dbReference type="AlphaFoldDB" id="A0A419R0U2"/>
<evidence type="ECO:0000256" key="1">
    <source>
        <dbReference type="ARBA" id="ARBA00004752"/>
    </source>
</evidence>
<dbReference type="CDD" id="cd16913">
    <property type="entry name" value="YkuD_like"/>
    <property type="match status" value="1"/>
</dbReference>
<dbReference type="GO" id="GO:0071972">
    <property type="term" value="F:peptidoglycan L,D-transpeptidase activity"/>
    <property type="evidence" value="ECO:0007669"/>
    <property type="project" value="TreeGrafter"/>
</dbReference>
<dbReference type="OrthoDB" id="463216at2"/>
<dbReference type="RefSeq" id="WP_120108318.1">
    <property type="nucleotide sequence ID" value="NZ_RAHJ01000018.1"/>
</dbReference>
<dbReference type="Proteomes" id="UP000284322">
    <property type="component" value="Unassembled WGS sequence"/>
</dbReference>
<evidence type="ECO:0000256" key="7">
    <source>
        <dbReference type="PROSITE-ProRule" id="PRU01373"/>
    </source>
</evidence>
<dbReference type="GO" id="GO:0071555">
    <property type="term" value="P:cell wall organization"/>
    <property type="evidence" value="ECO:0007669"/>
    <property type="project" value="UniProtKB-UniRule"/>
</dbReference>
<comment type="caution">
    <text evidence="9">The sequence shown here is derived from an EMBL/GenBank/DDBJ whole genome shotgun (WGS) entry which is preliminary data.</text>
</comment>
<dbReference type="EMBL" id="RAHJ01000018">
    <property type="protein sequence ID" value="RJX67580.1"/>
    <property type="molecule type" value="Genomic_DNA"/>
</dbReference>
<evidence type="ECO:0000256" key="3">
    <source>
        <dbReference type="ARBA" id="ARBA00022679"/>
    </source>
</evidence>
<feature type="domain" description="L,D-TPase catalytic" evidence="8">
    <location>
        <begin position="69"/>
        <end position="179"/>
    </location>
</feature>
<dbReference type="PROSITE" id="PS52029">
    <property type="entry name" value="LD_TPASE"/>
    <property type="match status" value="1"/>
</dbReference>
<comment type="similarity">
    <text evidence="2">Belongs to the YkuD family.</text>
</comment>
<dbReference type="InterPro" id="IPR050979">
    <property type="entry name" value="LD-transpeptidase"/>
</dbReference>
<dbReference type="PANTHER" id="PTHR30582">
    <property type="entry name" value="L,D-TRANSPEPTIDASE"/>
    <property type="match status" value="1"/>
</dbReference>
<comment type="pathway">
    <text evidence="1 7">Cell wall biogenesis; peptidoglycan biosynthesis.</text>
</comment>
<proteinExistence type="inferred from homology"/>
<evidence type="ECO:0000256" key="4">
    <source>
        <dbReference type="ARBA" id="ARBA00022960"/>
    </source>
</evidence>
<dbReference type="Pfam" id="PF03734">
    <property type="entry name" value="YkuD"/>
    <property type="match status" value="1"/>
</dbReference>
<dbReference type="UniPathway" id="UPA00219"/>
<feature type="active site" description="Nucleophile" evidence="7">
    <location>
        <position position="155"/>
    </location>
</feature>
<dbReference type="GO" id="GO:0016740">
    <property type="term" value="F:transferase activity"/>
    <property type="evidence" value="ECO:0007669"/>
    <property type="project" value="UniProtKB-KW"/>
</dbReference>
<keyword evidence="5 7" id="KW-0573">Peptidoglycan synthesis</keyword>
<dbReference type="InterPro" id="IPR038063">
    <property type="entry name" value="Transpep_catalytic_dom"/>
</dbReference>